<accession>A0A7J9DL55</accession>
<evidence type="ECO:0000313" key="2">
    <source>
        <dbReference type="Proteomes" id="UP000593568"/>
    </source>
</evidence>
<gene>
    <name evidence="1" type="ORF">Gotri_023974</name>
</gene>
<name>A0A7J9DL55_9ROSI</name>
<dbReference type="Proteomes" id="UP000593568">
    <property type="component" value="Unassembled WGS sequence"/>
</dbReference>
<dbReference type="AlphaFoldDB" id="A0A7J9DL55"/>
<evidence type="ECO:0000313" key="1">
    <source>
        <dbReference type="EMBL" id="MBA0761304.1"/>
    </source>
</evidence>
<keyword evidence="2" id="KW-1185">Reference proteome</keyword>
<dbReference type="EMBL" id="JABEZW010000003">
    <property type="protein sequence ID" value="MBA0761304.1"/>
    <property type="molecule type" value="Genomic_DNA"/>
</dbReference>
<sequence length="175" mass="20286">MPDKSRNLIYLRWLLKIIDFRGAVNSVPLEMYATIEMHETDNVAAVWILTIDSHELACDPEYMPWFRIHGKPYLYGEKVRRQHPHTSRPRRPHLILRAGKASLSSASTQEPIPRIVTPMPTPPTVSWIFRHLSPMYYTLMPFTFLTTKMPTTMFRPSMFQALTESPLVIPSVYGT</sequence>
<protein>
    <submittedName>
        <fullName evidence="1">Uncharacterized protein</fullName>
    </submittedName>
</protein>
<comment type="caution">
    <text evidence="1">The sequence shown here is derived from an EMBL/GenBank/DDBJ whole genome shotgun (WGS) entry which is preliminary data.</text>
</comment>
<organism evidence="1 2">
    <name type="scientific">Gossypium trilobum</name>
    <dbReference type="NCBI Taxonomy" id="34281"/>
    <lineage>
        <taxon>Eukaryota</taxon>
        <taxon>Viridiplantae</taxon>
        <taxon>Streptophyta</taxon>
        <taxon>Embryophyta</taxon>
        <taxon>Tracheophyta</taxon>
        <taxon>Spermatophyta</taxon>
        <taxon>Magnoliopsida</taxon>
        <taxon>eudicotyledons</taxon>
        <taxon>Gunneridae</taxon>
        <taxon>Pentapetalae</taxon>
        <taxon>rosids</taxon>
        <taxon>malvids</taxon>
        <taxon>Malvales</taxon>
        <taxon>Malvaceae</taxon>
        <taxon>Malvoideae</taxon>
        <taxon>Gossypium</taxon>
    </lineage>
</organism>
<proteinExistence type="predicted"/>
<reference evidence="1 2" key="1">
    <citation type="journal article" date="2019" name="Genome Biol. Evol.">
        <title>Insights into the evolution of the New World diploid cottons (Gossypium, subgenus Houzingenia) based on genome sequencing.</title>
        <authorList>
            <person name="Grover C.E."/>
            <person name="Arick M.A. 2nd"/>
            <person name="Thrash A."/>
            <person name="Conover J.L."/>
            <person name="Sanders W.S."/>
            <person name="Peterson D.G."/>
            <person name="Frelichowski J.E."/>
            <person name="Scheffler J.A."/>
            <person name="Scheffler B.E."/>
            <person name="Wendel J.F."/>
        </authorList>
    </citation>
    <scope>NUCLEOTIDE SEQUENCE [LARGE SCALE GENOMIC DNA]</scope>
    <source>
        <strain evidence="1">8</strain>
        <tissue evidence="1">Leaf</tissue>
    </source>
</reference>